<protein>
    <recommendedName>
        <fullName evidence="3">DUF4258 domain-containing protein</fullName>
    </recommendedName>
</protein>
<dbReference type="HOGENOM" id="CLU_161787_0_1_7"/>
<dbReference type="AlphaFoldDB" id="W4M7P9"/>
<evidence type="ECO:0000313" key="2">
    <source>
        <dbReference type="Proteomes" id="UP000019140"/>
    </source>
</evidence>
<accession>W4M7P9</accession>
<name>W4M7P9_9BACT</name>
<reference evidence="1 2" key="1">
    <citation type="journal article" date="2014" name="Nature">
        <title>An environmental bacterial taxon with a large and distinct metabolic repertoire.</title>
        <authorList>
            <person name="Wilson M.C."/>
            <person name="Mori T."/>
            <person name="Ruckert C."/>
            <person name="Uria A.R."/>
            <person name="Helf M.J."/>
            <person name="Takada K."/>
            <person name="Gernert C."/>
            <person name="Steffens U.A."/>
            <person name="Heycke N."/>
            <person name="Schmitt S."/>
            <person name="Rinke C."/>
            <person name="Helfrich E.J."/>
            <person name="Brachmann A.O."/>
            <person name="Gurgui C."/>
            <person name="Wakimoto T."/>
            <person name="Kracht M."/>
            <person name="Crusemann M."/>
            <person name="Hentschel U."/>
            <person name="Abe I."/>
            <person name="Matsunaga S."/>
            <person name="Kalinowski J."/>
            <person name="Takeyama H."/>
            <person name="Piel J."/>
        </authorList>
    </citation>
    <scope>NUCLEOTIDE SEQUENCE [LARGE SCALE GENOMIC DNA]</scope>
    <source>
        <strain evidence="2">TSY2</strain>
    </source>
</reference>
<organism evidence="1 2">
    <name type="scientific">Candidatus Entotheonella gemina</name>
    <dbReference type="NCBI Taxonomy" id="1429439"/>
    <lineage>
        <taxon>Bacteria</taxon>
        <taxon>Pseudomonadati</taxon>
        <taxon>Nitrospinota/Tectimicrobiota group</taxon>
        <taxon>Candidatus Tectimicrobiota</taxon>
        <taxon>Candidatus Entotheonellia</taxon>
        <taxon>Candidatus Entotheonellales</taxon>
        <taxon>Candidatus Entotheonellaceae</taxon>
        <taxon>Candidatus Entotheonella</taxon>
    </lineage>
</organism>
<proteinExistence type="predicted"/>
<dbReference type="EMBL" id="AZHX01000828">
    <property type="protein sequence ID" value="ETX05941.1"/>
    <property type="molecule type" value="Genomic_DNA"/>
</dbReference>
<sequence length="119" mass="13776">MELPDQQAFIDRKARENIEHPDGTQMDGSRHAITEMIQDQLTRSEVETALADCEIIEDYPTTHRSLPDCLVLGRLPNTQPLHAVAAIDEARDRIFVVTIYRPSPKRWEHDWRTRKSLLS</sequence>
<dbReference type="Pfam" id="PF14076">
    <property type="entry name" value="DUF4258"/>
    <property type="match status" value="1"/>
</dbReference>
<keyword evidence="2" id="KW-1185">Reference proteome</keyword>
<evidence type="ECO:0008006" key="3">
    <source>
        <dbReference type="Google" id="ProtNLM"/>
    </source>
</evidence>
<dbReference type="Proteomes" id="UP000019140">
    <property type="component" value="Unassembled WGS sequence"/>
</dbReference>
<evidence type="ECO:0000313" key="1">
    <source>
        <dbReference type="EMBL" id="ETX05941.1"/>
    </source>
</evidence>
<dbReference type="InterPro" id="IPR025354">
    <property type="entry name" value="DUF4258"/>
</dbReference>
<gene>
    <name evidence="1" type="ORF">ETSY2_20075</name>
</gene>
<comment type="caution">
    <text evidence="1">The sequence shown here is derived from an EMBL/GenBank/DDBJ whole genome shotgun (WGS) entry which is preliminary data.</text>
</comment>